<evidence type="ECO:0000313" key="3">
    <source>
        <dbReference type="Proteomes" id="UP000703893"/>
    </source>
</evidence>
<dbReference type="InterPro" id="IPR013783">
    <property type="entry name" value="Ig-like_fold"/>
</dbReference>
<dbReference type="AlphaFoldDB" id="A0A938BJL3"/>
<reference evidence="2 3" key="1">
    <citation type="submission" date="2019-03" db="EMBL/GenBank/DDBJ databases">
        <title>Lake Tanganyika Metagenome-Assembled Genomes (MAGs).</title>
        <authorList>
            <person name="Tran P."/>
        </authorList>
    </citation>
    <scope>NUCLEOTIDE SEQUENCE [LARGE SCALE GENOMIC DNA]</scope>
    <source>
        <strain evidence="2">K_DeepCast_65m_m2_236</strain>
    </source>
</reference>
<evidence type="ECO:0008006" key="4">
    <source>
        <dbReference type="Google" id="ProtNLM"/>
    </source>
</evidence>
<feature type="region of interest" description="Disordered" evidence="1">
    <location>
        <begin position="22"/>
        <end position="56"/>
    </location>
</feature>
<dbReference type="PROSITE" id="PS51257">
    <property type="entry name" value="PROKAR_LIPOPROTEIN"/>
    <property type="match status" value="1"/>
</dbReference>
<comment type="caution">
    <text evidence="2">The sequence shown here is derived from an EMBL/GenBank/DDBJ whole genome shotgun (WGS) entry which is preliminary data.</text>
</comment>
<organism evidence="2 3">
    <name type="scientific">Candidatus Tanganyikabacteria bacterium</name>
    <dbReference type="NCBI Taxonomy" id="2961651"/>
    <lineage>
        <taxon>Bacteria</taxon>
        <taxon>Bacillati</taxon>
        <taxon>Candidatus Sericytochromatia</taxon>
        <taxon>Candidatus Tanganyikabacteria</taxon>
    </lineage>
</organism>
<gene>
    <name evidence="2" type="ORF">FJZ00_09850</name>
</gene>
<dbReference type="Proteomes" id="UP000703893">
    <property type="component" value="Unassembled WGS sequence"/>
</dbReference>
<feature type="compositionally biased region" description="Low complexity" evidence="1">
    <location>
        <begin position="30"/>
        <end position="56"/>
    </location>
</feature>
<accession>A0A938BJL3</accession>
<dbReference type="EMBL" id="VGJX01000578">
    <property type="protein sequence ID" value="MBM3275447.1"/>
    <property type="molecule type" value="Genomic_DNA"/>
</dbReference>
<evidence type="ECO:0000313" key="2">
    <source>
        <dbReference type="EMBL" id="MBM3275447.1"/>
    </source>
</evidence>
<protein>
    <recommendedName>
        <fullName evidence="4">Lipoprotein</fullName>
    </recommendedName>
</protein>
<evidence type="ECO:0000256" key="1">
    <source>
        <dbReference type="SAM" id="MobiDB-lite"/>
    </source>
</evidence>
<dbReference type="Gene3D" id="2.60.40.10">
    <property type="entry name" value="Immunoglobulins"/>
    <property type="match status" value="1"/>
</dbReference>
<name>A0A938BJL3_9BACT</name>
<proteinExistence type="predicted"/>
<sequence length="195" mass="19821">MANRGRLLAAIALGVALLTGCGEDPTGNRATAGTQTSTGYTSGTSYPSTPAYSTPASPAGNVYGTVPTTNPTTGCNQVTAGATQGVTTAQTGCGQAGNPGALNPGTGKKGLEAKITDRKESGIFSKSLKSITVELANHDATAQSRFLLIVFKKKGKEVEVQYKSVNMSPGGSTTLTFAATKDADDATVELRDTLL</sequence>